<dbReference type="GO" id="GO:0016887">
    <property type="term" value="F:ATP hydrolysis activity"/>
    <property type="evidence" value="ECO:0007669"/>
    <property type="project" value="RHEA"/>
</dbReference>
<comment type="catalytic activity">
    <reaction evidence="8">
        <text>ATP + H2O = ADP + phosphate + H(+)</text>
        <dbReference type="Rhea" id="RHEA:13065"/>
        <dbReference type="ChEBI" id="CHEBI:15377"/>
        <dbReference type="ChEBI" id="CHEBI:15378"/>
        <dbReference type="ChEBI" id="CHEBI:30616"/>
        <dbReference type="ChEBI" id="CHEBI:43474"/>
        <dbReference type="ChEBI" id="CHEBI:456216"/>
        <dbReference type="EC" id="5.6.2.4"/>
    </reaction>
</comment>
<feature type="domain" description="UvrD-like helicase C-terminal" evidence="11">
    <location>
        <begin position="71"/>
        <end position="334"/>
    </location>
</feature>
<comment type="catalytic activity">
    <reaction evidence="6">
        <text>Couples ATP hydrolysis with the unwinding of duplex DNA by translocating in the 3'-5' direction.</text>
        <dbReference type="EC" id="5.6.2.4"/>
    </reaction>
</comment>
<dbReference type="InterPro" id="IPR027417">
    <property type="entry name" value="P-loop_NTPase"/>
</dbReference>
<dbReference type="PATRIC" id="fig|1618675.3.peg.356"/>
<reference evidence="12 13" key="1">
    <citation type="journal article" date="2015" name="Nature">
        <title>rRNA introns, odd ribosomes, and small enigmatic genomes across a large radiation of phyla.</title>
        <authorList>
            <person name="Brown C.T."/>
            <person name="Hug L.A."/>
            <person name="Thomas B.C."/>
            <person name="Sharon I."/>
            <person name="Castelle C.J."/>
            <person name="Singh A."/>
            <person name="Wilkins M.J."/>
            <person name="Williams K.H."/>
            <person name="Banfield J.F."/>
        </authorList>
    </citation>
    <scope>NUCLEOTIDE SEQUENCE [LARGE SCALE GENOMIC DNA]</scope>
</reference>
<dbReference type="CDD" id="cd18807">
    <property type="entry name" value="SF1_C_UvrD"/>
    <property type="match status" value="1"/>
</dbReference>
<dbReference type="EMBL" id="LCPV01000025">
    <property type="protein sequence ID" value="KKW06798.1"/>
    <property type="molecule type" value="Genomic_DNA"/>
</dbReference>
<protein>
    <recommendedName>
        <fullName evidence="7">DNA 3'-5' helicase</fullName>
        <ecNumber evidence="7">5.6.2.4</ecNumber>
    </recommendedName>
</protein>
<dbReference type="GO" id="GO:0043138">
    <property type="term" value="F:3'-5' DNA helicase activity"/>
    <property type="evidence" value="ECO:0007669"/>
    <property type="project" value="UniProtKB-EC"/>
</dbReference>
<dbReference type="PANTHER" id="PTHR11070:SF2">
    <property type="entry name" value="ATP-DEPENDENT DNA HELICASE SRS2"/>
    <property type="match status" value="1"/>
</dbReference>
<dbReference type="GO" id="GO:0005829">
    <property type="term" value="C:cytosol"/>
    <property type="evidence" value="ECO:0007669"/>
    <property type="project" value="TreeGrafter"/>
</dbReference>
<dbReference type="Pfam" id="PF00580">
    <property type="entry name" value="UvrD-helicase"/>
    <property type="match status" value="1"/>
</dbReference>
<gene>
    <name evidence="12" type="ORF">UY39_C0025G0008</name>
</gene>
<dbReference type="GO" id="GO:0005524">
    <property type="term" value="F:ATP binding"/>
    <property type="evidence" value="ECO:0007669"/>
    <property type="project" value="UniProtKB-UniRule"/>
</dbReference>
<evidence type="ECO:0000256" key="8">
    <source>
        <dbReference type="ARBA" id="ARBA00048988"/>
    </source>
</evidence>
<evidence type="ECO:0000256" key="3">
    <source>
        <dbReference type="ARBA" id="ARBA00022806"/>
    </source>
</evidence>
<evidence type="ECO:0000259" key="10">
    <source>
        <dbReference type="PROSITE" id="PS51198"/>
    </source>
</evidence>
<keyword evidence="1 9" id="KW-0547">Nucleotide-binding</keyword>
<dbReference type="SUPFAM" id="SSF52540">
    <property type="entry name" value="P-loop containing nucleoside triphosphate hydrolases"/>
    <property type="match status" value="1"/>
</dbReference>
<dbReference type="InterPro" id="IPR014016">
    <property type="entry name" value="UvrD-like_ATP-bd"/>
</dbReference>
<feature type="domain" description="UvrD-like helicase ATP-binding" evidence="10">
    <location>
        <begin position="1"/>
        <end position="70"/>
    </location>
</feature>
<evidence type="ECO:0000313" key="12">
    <source>
        <dbReference type="EMBL" id="KKW06798.1"/>
    </source>
</evidence>
<dbReference type="Proteomes" id="UP000034589">
    <property type="component" value="Unassembled WGS sequence"/>
</dbReference>
<keyword evidence="2 9" id="KW-0378">Hydrolase</keyword>
<comment type="caution">
    <text evidence="12">The sequence shown here is derived from an EMBL/GenBank/DDBJ whole genome shotgun (WGS) entry which is preliminary data.</text>
</comment>
<proteinExistence type="predicted"/>
<evidence type="ECO:0000256" key="5">
    <source>
        <dbReference type="ARBA" id="ARBA00023235"/>
    </source>
</evidence>
<evidence type="ECO:0000256" key="2">
    <source>
        <dbReference type="ARBA" id="ARBA00022801"/>
    </source>
</evidence>
<dbReference type="AlphaFoldDB" id="A0A0G1VJX8"/>
<evidence type="ECO:0000259" key="11">
    <source>
        <dbReference type="PROSITE" id="PS51217"/>
    </source>
</evidence>
<dbReference type="Gene3D" id="1.10.486.10">
    <property type="entry name" value="PCRA, domain 4"/>
    <property type="match status" value="1"/>
</dbReference>
<accession>A0A0G1VJX8</accession>
<dbReference type="Pfam" id="PF13361">
    <property type="entry name" value="UvrD_C"/>
    <property type="match status" value="2"/>
</dbReference>
<keyword evidence="5" id="KW-0413">Isomerase</keyword>
<evidence type="ECO:0000256" key="1">
    <source>
        <dbReference type="ARBA" id="ARBA00022741"/>
    </source>
</evidence>
<sequence>MHIDEYQDTNAIQARLAHLLVGPECNVCAVGDIDQTIYGWRGAKIENILSFETQYPGAKVVTLEQNYRSTKAILAAANDLIVNNPNRPEKNLYTGNPDGEPLSLYAAGDGGDEASFVVRKIQSLLQEGLTSSGEVRPARPKDCAVLYRANFQSRAIEEKLLDAGVPYQVLGTRFFDRKEVKDVLSFVRAAIGGSAPDLGRVIDTLPGLGKVTKLKILSGQEATLQGKTRERVASMRALLQKIAAEAAHLPPSMLLRMVITDSGIERSLKEDKFEGGERLENLAELVSLATRYDPYGAPEGLEKFLEAAALASDQDEIKEERDMVRLMTVHAAKGLEFPYVFIIGLEEGLFPYDPPSGGQGGKDEQDKLEEERRLMYVALTRAQKKLYLSFAMMRTVFGSTDIRSPSSFLEECKDHIVAEEPERLGKTIYLD</sequence>
<evidence type="ECO:0000313" key="13">
    <source>
        <dbReference type="Proteomes" id="UP000034589"/>
    </source>
</evidence>
<dbReference type="Gene3D" id="3.40.50.300">
    <property type="entry name" value="P-loop containing nucleotide triphosphate hydrolases"/>
    <property type="match status" value="2"/>
</dbReference>
<evidence type="ECO:0000256" key="7">
    <source>
        <dbReference type="ARBA" id="ARBA00034808"/>
    </source>
</evidence>
<dbReference type="CDD" id="cd17932">
    <property type="entry name" value="DEXQc_UvrD"/>
    <property type="match status" value="1"/>
</dbReference>
<evidence type="ECO:0000256" key="9">
    <source>
        <dbReference type="PROSITE-ProRule" id="PRU00560"/>
    </source>
</evidence>
<dbReference type="InterPro" id="IPR000212">
    <property type="entry name" value="DNA_helicase_UvrD/REP"/>
</dbReference>
<dbReference type="EC" id="5.6.2.4" evidence="7"/>
<dbReference type="InterPro" id="IPR014017">
    <property type="entry name" value="DNA_helicase_UvrD-like_C"/>
</dbReference>
<dbReference type="GO" id="GO:0033202">
    <property type="term" value="C:DNA helicase complex"/>
    <property type="evidence" value="ECO:0007669"/>
    <property type="project" value="TreeGrafter"/>
</dbReference>
<dbReference type="PROSITE" id="PS51217">
    <property type="entry name" value="UVRD_HELICASE_CTER"/>
    <property type="match status" value="1"/>
</dbReference>
<dbReference type="GO" id="GO:0000725">
    <property type="term" value="P:recombinational repair"/>
    <property type="evidence" value="ECO:0007669"/>
    <property type="project" value="TreeGrafter"/>
</dbReference>
<evidence type="ECO:0000256" key="4">
    <source>
        <dbReference type="ARBA" id="ARBA00022840"/>
    </source>
</evidence>
<keyword evidence="3 9" id="KW-0347">Helicase</keyword>
<dbReference type="PANTHER" id="PTHR11070">
    <property type="entry name" value="UVRD / RECB / PCRA DNA HELICASE FAMILY MEMBER"/>
    <property type="match status" value="1"/>
</dbReference>
<evidence type="ECO:0000256" key="6">
    <source>
        <dbReference type="ARBA" id="ARBA00034617"/>
    </source>
</evidence>
<dbReference type="GO" id="GO:0003677">
    <property type="term" value="F:DNA binding"/>
    <property type="evidence" value="ECO:0007669"/>
    <property type="project" value="InterPro"/>
</dbReference>
<keyword evidence="4 9" id="KW-0067">ATP-binding</keyword>
<dbReference type="PROSITE" id="PS51198">
    <property type="entry name" value="UVRD_HELICASE_ATP_BIND"/>
    <property type="match status" value="1"/>
</dbReference>
<name>A0A0G1VJX8_9BACT</name>
<organism evidence="12 13">
    <name type="scientific">Candidatus Kaiserbacteria bacterium GW2011_GWC2_49_12</name>
    <dbReference type="NCBI Taxonomy" id="1618675"/>
    <lineage>
        <taxon>Bacteria</taxon>
        <taxon>Candidatus Kaiseribacteriota</taxon>
    </lineage>
</organism>
<comment type="caution">
    <text evidence="9">Lacks conserved residue(s) required for the propagation of feature annotation.</text>
</comment>